<dbReference type="InterPro" id="IPR013761">
    <property type="entry name" value="SAM/pointed_sf"/>
</dbReference>
<protein>
    <recommendedName>
        <fullName evidence="1">SAM domain-containing protein</fullName>
    </recommendedName>
</protein>
<accession>A0AAE0BIM6</accession>
<gene>
    <name evidence="2" type="ORF">CYMTET_52629</name>
</gene>
<proteinExistence type="predicted"/>
<evidence type="ECO:0000313" key="3">
    <source>
        <dbReference type="Proteomes" id="UP001190700"/>
    </source>
</evidence>
<keyword evidence="3" id="KW-1185">Reference proteome</keyword>
<dbReference type="InterPro" id="IPR001660">
    <property type="entry name" value="SAM"/>
</dbReference>
<feature type="domain" description="SAM" evidence="1">
    <location>
        <begin position="8"/>
        <end position="44"/>
    </location>
</feature>
<reference evidence="2 3" key="1">
    <citation type="journal article" date="2015" name="Genome Biol. Evol.">
        <title>Comparative Genomics of a Bacterivorous Green Alga Reveals Evolutionary Causalities and Consequences of Phago-Mixotrophic Mode of Nutrition.</title>
        <authorList>
            <person name="Burns J.A."/>
            <person name="Paasch A."/>
            <person name="Narechania A."/>
            <person name="Kim E."/>
        </authorList>
    </citation>
    <scope>NUCLEOTIDE SEQUENCE [LARGE SCALE GENOMIC DNA]</scope>
    <source>
        <strain evidence="2 3">PLY_AMNH</strain>
    </source>
</reference>
<dbReference type="Proteomes" id="UP001190700">
    <property type="component" value="Unassembled WGS sequence"/>
</dbReference>
<dbReference type="SUPFAM" id="SSF47769">
    <property type="entry name" value="SAM/Pointed domain"/>
    <property type="match status" value="1"/>
</dbReference>
<dbReference type="Pfam" id="PF00536">
    <property type="entry name" value="SAM_1"/>
    <property type="match status" value="1"/>
</dbReference>
<sequence length="198" mass="22395">MSVAQIANELLPAAGLSEHSDLFSKHKISGNVLVGLTDEDIRELLPLLGDRVALRNLVEPLRAARRVVRSNKEILRWTEPWTLCIGVNNCCTCSSTPQFRLTSTYLEVKRMRNCHSTRNTVDLQAIEDLREESTWCVCVKCLPFNICGCGLHTVHIETNDPSEGTILFYVKEQESKELFSTIRNAIEQHTNEVKTVKL</sequence>
<dbReference type="Gene3D" id="1.10.150.50">
    <property type="entry name" value="Transcription Factor, Ets-1"/>
    <property type="match status" value="1"/>
</dbReference>
<dbReference type="AlphaFoldDB" id="A0AAE0BIM6"/>
<evidence type="ECO:0000259" key="1">
    <source>
        <dbReference type="Pfam" id="PF00536"/>
    </source>
</evidence>
<dbReference type="CDD" id="cd09487">
    <property type="entry name" value="SAM_superfamily"/>
    <property type="match status" value="1"/>
</dbReference>
<evidence type="ECO:0000313" key="2">
    <source>
        <dbReference type="EMBL" id="KAK3237281.1"/>
    </source>
</evidence>
<comment type="caution">
    <text evidence="2">The sequence shown here is derived from an EMBL/GenBank/DDBJ whole genome shotgun (WGS) entry which is preliminary data.</text>
</comment>
<name>A0AAE0BIM6_9CHLO</name>
<dbReference type="EMBL" id="LGRX02034655">
    <property type="protein sequence ID" value="KAK3237281.1"/>
    <property type="molecule type" value="Genomic_DNA"/>
</dbReference>
<organism evidence="2 3">
    <name type="scientific">Cymbomonas tetramitiformis</name>
    <dbReference type="NCBI Taxonomy" id="36881"/>
    <lineage>
        <taxon>Eukaryota</taxon>
        <taxon>Viridiplantae</taxon>
        <taxon>Chlorophyta</taxon>
        <taxon>Pyramimonadophyceae</taxon>
        <taxon>Pyramimonadales</taxon>
        <taxon>Pyramimonadaceae</taxon>
        <taxon>Cymbomonas</taxon>
    </lineage>
</organism>